<dbReference type="EMBL" id="BARU01017588">
    <property type="protein sequence ID" value="GAH61223.1"/>
    <property type="molecule type" value="Genomic_DNA"/>
</dbReference>
<accession>X1IUK6</accession>
<gene>
    <name evidence="1" type="ORF">S03H2_29163</name>
</gene>
<reference evidence="1" key="1">
    <citation type="journal article" date="2014" name="Front. Microbiol.">
        <title>High frequency of phylogenetically diverse reductive dehalogenase-homologous genes in deep subseafloor sedimentary metagenomes.</title>
        <authorList>
            <person name="Kawai M."/>
            <person name="Futagami T."/>
            <person name="Toyoda A."/>
            <person name="Takaki Y."/>
            <person name="Nishi S."/>
            <person name="Hori S."/>
            <person name="Arai W."/>
            <person name="Tsubouchi T."/>
            <person name="Morono Y."/>
            <person name="Uchiyama I."/>
            <person name="Ito T."/>
            <person name="Fujiyama A."/>
            <person name="Inagaki F."/>
            <person name="Takami H."/>
        </authorList>
    </citation>
    <scope>NUCLEOTIDE SEQUENCE</scope>
    <source>
        <strain evidence="1">Expedition CK06-06</strain>
    </source>
</reference>
<organism evidence="1">
    <name type="scientific">marine sediment metagenome</name>
    <dbReference type="NCBI Taxonomy" id="412755"/>
    <lineage>
        <taxon>unclassified sequences</taxon>
        <taxon>metagenomes</taxon>
        <taxon>ecological metagenomes</taxon>
    </lineage>
</organism>
<protein>
    <submittedName>
        <fullName evidence="1">Uncharacterized protein</fullName>
    </submittedName>
</protein>
<sequence length="225" mass="25929">MQHRLRLTIDTIENFRNEFKPEDRERLAAALPDLVAACKHVTRSKPPAVVGEQTLKTLRGIEALLAGLPIRALPEITQGEGWVVANKESVENLRTTIKRTPEAGEMGDSIHISYVLDTKKVREGNRKYPLYVDGGRVNKSMPMGKLIRMIRSYDRSHVEKRFGSQDWTKFNRLTFWIYCDGVDVPWFQVGVGCRMPRMKSVYLTPRKYDCNRYGIAFTLRPFQIL</sequence>
<evidence type="ECO:0000313" key="1">
    <source>
        <dbReference type="EMBL" id="GAH61223.1"/>
    </source>
</evidence>
<proteinExistence type="predicted"/>
<comment type="caution">
    <text evidence="1">The sequence shown here is derived from an EMBL/GenBank/DDBJ whole genome shotgun (WGS) entry which is preliminary data.</text>
</comment>
<dbReference type="AlphaFoldDB" id="X1IUK6"/>
<name>X1IUK6_9ZZZZ</name>